<dbReference type="Proteomes" id="UP000318384">
    <property type="component" value="Chromosome"/>
</dbReference>
<feature type="chain" id="PRO_5021783442" evidence="1">
    <location>
        <begin position="20"/>
        <end position="297"/>
    </location>
</feature>
<organism evidence="2 3">
    <name type="scientific">Gimesia aquarii</name>
    <dbReference type="NCBI Taxonomy" id="2527964"/>
    <lineage>
        <taxon>Bacteria</taxon>
        <taxon>Pseudomonadati</taxon>
        <taxon>Planctomycetota</taxon>
        <taxon>Planctomycetia</taxon>
        <taxon>Planctomycetales</taxon>
        <taxon>Planctomycetaceae</taxon>
        <taxon>Gimesia</taxon>
    </lineage>
</organism>
<accession>A0A517X2J3</accession>
<dbReference type="OrthoDB" id="9792407at2"/>
<dbReference type="AlphaFoldDB" id="A0A517X2J3"/>
<dbReference type="RefSeq" id="WP_145179470.1">
    <property type="nucleotide sequence ID" value="NZ_CP037422.1"/>
</dbReference>
<sequence length="297" mass="33990" precursor="true">MKRVLFLLVSLLIPAFIHAKEYRVTIPPDALKLPKAYTKYVSASGYPVVAFDQVNDYALKEAAWLIDIMLAHRPDIRKAMIESGSRFIVIPCNAFTTDIPEYAHLKPKDYWDVRARGLGGSATDPVCSCGEENLLAFPGDPYAAECILIHEFAHNIHLRGLNQIDPTFDERLEKVYQQAMKAGLWKGKYPSVNRMEYFAEGVQSWFNNNRENDLDHNHVNTREELVAYDPDLAALCKEVFGETKLVYSKPLLRLKNHLQGYDPVKAKHFKWPERLKAAQKKIIEDAKKRNQQSQTSN</sequence>
<evidence type="ECO:0000256" key="1">
    <source>
        <dbReference type="SAM" id="SignalP"/>
    </source>
</evidence>
<gene>
    <name evidence="2" type="ORF">V202x_51360</name>
</gene>
<name>A0A517X2J3_9PLAN</name>
<keyword evidence="3" id="KW-1185">Reference proteome</keyword>
<proteinExistence type="predicted"/>
<feature type="signal peptide" evidence="1">
    <location>
        <begin position="1"/>
        <end position="19"/>
    </location>
</feature>
<dbReference type="EMBL" id="CP037422">
    <property type="protein sequence ID" value="QDU11712.1"/>
    <property type="molecule type" value="Genomic_DNA"/>
</dbReference>
<protein>
    <submittedName>
        <fullName evidence="2">Uncharacterized protein</fullName>
    </submittedName>
</protein>
<reference evidence="2 3" key="1">
    <citation type="submission" date="2019-03" db="EMBL/GenBank/DDBJ databases">
        <title>Deep-cultivation of Planctomycetes and their phenomic and genomic characterization uncovers novel biology.</title>
        <authorList>
            <person name="Wiegand S."/>
            <person name="Jogler M."/>
            <person name="Boedeker C."/>
            <person name="Pinto D."/>
            <person name="Vollmers J."/>
            <person name="Rivas-Marin E."/>
            <person name="Kohn T."/>
            <person name="Peeters S.H."/>
            <person name="Heuer A."/>
            <person name="Rast P."/>
            <person name="Oberbeckmann S."/>
            <person name="Bunk B."/>
            <person name="Jeske O."/>
            <person name="Meyerdierks A."/>
            <person name="Storesund J.E."/>
            <person name="Kallscheuer N."/>
            <person name="Luecker S."/>
            <person name="Lage O.M."/>
            <person name="Pohl T."/>
            <person name="Merkel B.J."/>
            <person name="Hornburger P."/>
            <person name="Mueller R.-W."/>
            <person name="Bruemmer F."/>
            <person name="Labrenz M."/>
            <person name="Spormann A.M."/>
            <person name="Op den Camp H."/>
            <person name="Overmann J."/>
            <person name="Amann R."/>
            <person name="Jetten M.S.M."/>
            <person name="Mascher T."/>
            <person name="Medema M.H."/>
            <person name="Devos D.P."/>
            <person name="Kaster A.-K."/>
            <person name="Ovreas L."/>
            <person name="Rohde M."/>
            <person name="Galperin M.Y."/>
            <person name="Jogler C."/>
        </authorList>
    </citation>
    <scope>NUCLEOTIDE SEQUENCE [LARGE SCALE GENOMIC DNA]</scope>
    <source>
        <strain evidence="2 3">V202</strain>
    </source>
</reference>
<evidence type="ECO:0000313" key="3">
    <source>
        <dbReference type="Proteomes" id="UP000318384"/>
    </source>
</evidence>
<dbReference type="InterPro" id="IPR024079">
    <property type="entry name" value="MetalloPept_cat_dom_sf"/>
</dbReference>
<dbReference type="SUPFAM" id="SSF55486">
    <property type="entry name" value="Metalloproteases ('zincins'), catalytic domain"/>
    <property type="match status" value="1"/>
</dbReference>
<dbReference type="Gene3D" id="3.40.390.10">
    <property type="entry name" value="Collagenase (Catalytic Domain)"/>
    <property type="match status" value="1"/>
</dbReference>
<keyword evidence="1" id="KW-0732">Signal</keyword>
<dbReference type="GO" id="GO:0008237">
    <property type="term" value="F:metallopeptidase activity"/>
    <property type="evidence" value="ECO:0007669"/>
    <property type="project" value="InterPro"/>
</dbReference>
<evidence type="ECO:0000313" key="2">
    <source>
        <dbReference type="EMBL" id="QDU11712.1"/>
    </source>
</evidence>